<reference evidence="1" key="1">
    <citation type="submission" date="2019-03" db="EMBL/GenBank/DDBJ databases">
        <authorList>
            <person name="Mank J."/>
            <person name="Almeida P."/>
        </authorList>
    </citation>
    <scope>NUCLEOTIDE SEQUENCE</scope>
    <source>
        <strain evidence="1">78183</strain>
    </source>
</reference>
<sequence length="162" mass="19301">MEKYYYQHQDIKHTLNKILSPHKLEFIFTNFHLPIISQDKCKTNLFSYHLRKPQNQVIFFRNSLTTEPPPPPLSKVTKRTRNNNAPTTLYSFPAKNYKFNSVTVERFSNLIPSPTLASKKKEVSLSLDSRSHRFFREKGRLLHFKVFFRVRFHFGLEILLED</sequence>
<evidence type="ECO:0000313" key="1">
    <source>
        <dbReference type="EMBL" id="VFU65227.1"/>
    </source>
</evidence>
<accession>A0A6N2NHQ4</accession>
<protein>
    <submittedName>
        <fullName evidence="1">Uncharacterized protein</fullName>
    </submittedName>
</protein>
<dbReference type="AlphaFoldDB" id="A0A6N2NHQ4"/>
<name>A0A6N2NHQ4_SALVM</name>
<gene>
    <name evidence="1" type="ORF">SVIM_LOCUS500267</name>
</gene>
<proteinExistence type="predicted"/>
<organism evidence="1">
    <name type="scientific">Salix viminalis</name>
    <name type="common">Common osier</name>
    <name type="synonym">Basket willow</name>
    <dbReference type="NCBI Taxonomy" id="40686"/>
    <lineage>
        <taxon>Eukaryota</taxon>
        <taxon>Viridiplantae</taxon>
        <taxon>Streptophyta</taxon>
        <taxon>Embryophyta</taxon>
        <taxon>Tracheophyta</taxon>
        <taxon>Spermatophyta</taxon>
        <taxon>Magnoliopsida</taxon>
        <taxon>eudicotyledons</taxon>
        <taxon>Gunneridae</taxon>
        <taxon>Pentapetalae</taxon>
        <taxon>rosids</taxon>
        <taxon>fabids</taxon>
        <taxon>Malpighiales</taxon>
        <taxon>Salicaceae</taxon>
        <taxon>Saliceae</taxon>
        <taxon>Salix</taxon>
    </lineage>
</organism>
<dbReference type="EMBL" id="CAADRP010002274">
    <property type="protein sequence ID" value="VFU65227.1"/>
    <property type="molecule type" value="Genomic_DNA"/>
</dbReference>